<dbReference type="OrthoDB" id="121485at2759"/>
<evidence type="ECO:0000313" key="1">
    <source>
        <dbReference type="EMBL" id="OWZ18062.1"/>
    </source>
</evidence>
<accession>A0A225WKI1</accession>
<comment type="caution">
    <text evidence="1">The sequence shown here is derived from an EMBL/GenBank/DDBJ whole genome shotgun (WGS) entry which is preliminary data.</text>
</comment>
<sequence length="340" mass="36781">MQRAARGLDVPQGTAGQESAALKCFGDFLSLGKMSESSFECIAQSLSKPGALPSQNFYSLLTAVSIFLQTRKNVRGGPLAKATAVVYMSQVVSLLHERYPTHLSDSKMIAKIREKMAAAIDERNLLAGVQTGEAPGCTLNDLRTLVQYTAIMGVGTDTCFARKNQLSGTASGELLLHVARIKTSVVQGISIYKAAEHWEQCMFHALGMLFAGTSEPSCYIFPLSDLPGETAYSQDEAIMYWVNLDDKKEDIPAPKRVRGRPNVSKYINDVITEVTGRAAKSSAPLPPDMTAGLPSHSLRRGAAAYANACPKLVIQWISTRGAWLVDSLPKAFAYVATTTR</sequence>
<protein>
    <submittedName>
        <fullName evidence="1">Uncharacterized protein</fullName>
    </submittedName>
</protein>
<evidence type="ECO:0000313" key="2">
    <source>
        <dbReference type="Proteomes" id="UP000198211"/>
    </source>
</evidence>
<gene>
    <name evidence="1" type="ORF">PHMEG_0007916</name>
</gene>
<dbReference type="AlphaFoldDB" id="A0A225WKI1"/>
<proteinExistence type="predicted"/>
<reference evidence="2" key="1">
    <citation type="submission" date="2017-03" db="EMBL/GenBank/DDBJ databases">
        <title>Phytopthora megakarya and P. palmivora, two closely related causual agents of cacao black pod achieved similar genome size and gene model numbers by different mechanisms.</title>
        <authorList>
            <person name="Ali S."/>
            <person name="Shao J."/>
            <person name="Larry D.J."/>
            <person name="Kronmiller B."/>
            <person name="Shen D."/>
            <person name="Strem M.D."/>
            <person name="Melnick R.L."/>
            <person name="Guiltinan M.J."/>
            <person name="Tyler B.M."/>
            <person name="Meinhardt L.W."/>
            <person name="Bailey B.A."/>
        </authorList>
    </citation>
    <scope>NUCLEOTIDE SEQUENCE [LARGE SCALE GENOMIC DNA]</scope>
    <source>
        <strain evidence="2">zdho120</strain>
    </source>
</reference>
<keyword evidence="2" id="KW-1185">Reference proteome</keyword>
<dbReference type="Proteomes" id="UP000198211">
    <property type="component" value="Unassembled WGS sequence"/>
</dbReference>
<dbReference type="STRING" id="4795.A0A225WKI1"/>
<name>A0A225WKI1_9STRA</name>
<dbReference type="EMBL" id="NBNE01000648">
    <property type="protein sequence ID" value="OWZ18062.1"/>
    <property type="molecule type" value="Genomic_DNA"/>
</dbReference>
<organism evidence="1 2">
    <name type="scientific">Phytophthora megakarya</name>
    <dbReference type="NCBI Taxonomy" id="4795"/>
    <lineage>
        <taxon>Eukaryota</taxon>
        <taxon>Sar</taxon>
        <taxon>Stramenopiles</taxon>
        <taxon>Oomycota</taxon>
        <taxon>Peronosporomycetes</taxon>
        <taxon>Peronosporales</taxon>
        <taxon>Peronosporaceae</taxon>
        <taxon>Phytophthora</taxon>
    </lineage>
</organism>